<proteinExistence type="predicted"/>
<dbReference type="GO" id="GO:0034220">
    <property type="term" value="P:monoatomic ion transmembrane transport"/>
    <property type="evidence" value="ECO:0007669"/>
    <property type="project" value="UniProtKB-KW"/>
</dbReference>
<evidence type="ECO:0000313" key="3">
    <source>
        <dbReference type="Proteomes" id="UP000233837"/>
    </source>
</evidence>
<dbReference type="SMART" id="SM00248">
    <property type="entry name" value="ANK"/>
    <property type="match status" value="1"/>
</dbReference>
<reference evidence="2 3" key="1">
    <citation type="journal article" date="2016" name="Sci. Rep.">
        <title>The Dendrobium catenatum Lindl. genome sequence provides insights into polysaccharide synthase, floral development and adaptive evolution.</title>
        <authorList>
            <person name="Zhang G.Q."/>
            <person name="Xu Q."/>
            <person name="Bian C."/>
            <person name="Tsai W.C."/>
            <person name="Yeh C.M."/>
            <person name="Liu K.W."/>
            <person name="Yoshida K."/>
            <person name="Zhang L.S."/>
            <person name="Chang S.B."/>
            <person name="Chen F."/>
            <person name="Shi Y."/>
            <person name="Su Y.Y."/>
            <person name="Zhang Y.Q."/>
            <person name="Chen L.J."/>
            <person name="Yin Y."/>
            <person name="Lin M."/>
            <person name="Huang H."/>
            <person name="Deng H."/>
            <person name="Wang Z.W."/>
            <person name="Zhu S.L."/>
            <person name="Zhao X."/>
            <person name="Deng C."/>
            <person name="Niu S.C."/>
            <person name="Huang J."/>
            <person name="Wang M."/>
            <person name="Liu G.H."/>
            <person name="Yang H.J."/>
            <person name="Xiao X.J."/>
            <person name="Hsiao Y.Y."/>
            <person name="Wu W.L."/>
            <person name="Chen Y.Y."/>
            <person name="Mitsuda N."/>
            <person name="Ohme-Takagi M."/>
            <person name="Luo Y.B."/>
            <person name="Van de Peer Y."/>
            <person name="Liu Z.J."/>
        </authorList>
    </citation>
    <scope>NUCLEOTIDE SEQUENCE [LARGE SCALE GENOMIC DNA]</scope>
    <source>
        <tissue evidence="2">The whole plant</tissue>
    </source>
</reference>
<dbReference type="EMBL" id="KZ501978">
    <property type="protein sequence ID" value="PKU85272.1"/>
    <property type="molecule type" value="Genomic_DNA"/>
</dbReference>
<dbReference type="InterPro" id="IPR036770">
    <property type="entry name" value="Ankyrin_rpt-contain_sf"/>
</dbReference>
<dbReference type="Proteomes" id="UP000233837">
    <property type="component" value="Unassembled WGS sequence"/>
</dbReference>
<organism evidence="2 3">
    <name type="scientific">Dendrobium catenatum</name>
    <dbReference type="NCBI Taxonomy" id="906689"/>
    <lineage>
        <taxon>Eukaryota</taxon>
        <taxon>Viridiplantae</taxon>
        <taxon>Streptophyta</taxon>
        <taxon>Embryophyta</taxon>
        <taxon>Tracheophyta</taxon>
        <taxon>Spermatophyta</taxon>
        <taxon>Magnoliopsida</taxon>
        <taxon>Liliopsida</taxon>
        <taxon>Asparagales</taxon>
        <taxon>Orchidaceae</taxon>
        <taxon>Epidendroideae</taxon>
        <taxon>Malaxideae</taxon>
        <taxon>Dendrobiinae</taxon>
        <taxon>Dendrobium</taxon>
    </lineage>
</organism>
<gene>
    <name evidence="2" type="ORF">MA16_Dca010431</name>
</gene>
<reference evidence="2 3" key="2">
    <citation type="journal article" date="2017" name="Nature">
        <title>The Apostasia genome and the evolution of orchids.</title>
        <authorList>
            <person name="Zhang G.Q."/>
            <person name="Liu K.W."/>
            <person name="Li Z."/>
            <person name="Lohaus R."/>
            <person name="Hsiao Y.Y."/>
            <person name="Niu S.C."/>
            <person name="Wang J.Y."/>
            <person name="Lin Y.C."/>
            <person name="Xu Q."/>
            <person name="Chen L.J."/>
            <person name="Yoshida K."/>
            <person name="Fujiwara S."/>
            <person name="Wang Z.W."/>
            <person name="Zhang Y.Q."/>
            <person name="Mitsuda N."/>
            <person name="Wang M."/>
            <person name="Liu G.H."/>
            <person name="Pecoraro L."/>
            <person name="Huang H.X."/>
            <person name="Xiao X.J."/>
            <person name="Lin M."/>
            <person name="Wu X.Y."/>
            <person name="Wu W.L."/>
            <person name="Chen Y.Y."/>
            <person name="Chang S.B."/>
            <person name="Sakamoto S."/>
            <person name="Ohme-Takagi M."/>
            <person name="Yagi M."/>
            <person name="Zeng S.J."/>
            <person name="Shen C.Y."/>
            <person name="Yeh C.M."/>
            <person name="Luo Y.B."/>
            <person name="Tsai W.C."/>
            <person name="Van de Peer Y."/>
            <person name="Liu Z.J."/>
        </authorList>
    </citation>
    <scope>NUCLEOTIDE SEQUENCE [LARGE SCALE GENOMIC DNA]</scope>
    <source>
        <tissue evidence="2">The whole plant</tissue>
    </source>
</reference>
<keyword evidence="3" id="KW-1185">Reference proteome</keyword>
<evidence type="ECO:0000256" key="1">
    <source>
        <dbReference type="PROSITE-ProRule" id="PRU00023"/>
    </source>
</evidence>
<keyword evidence="2" id="KW-0406">Ion transport</keyword>
<keyword evidence="2" id="KW-0407">Ion channel</keyword>
<keyword evidence="2" id="KW-0813">Transport</keyword>
<dbReference type="PROSITE" id="PS50297">
    <property type="entry name" value="ANK_REP_REGION"/>
    <property type="match status" value="1"/>
</dbReference>
<dbReference type="PROSITE" id="PS50088">
    <property type="entry name" value="ANK_REPEAT"/>
    <property type="match status" value="1"/>
</dbReference>
<dbReference type="InterPro" id="IPR002110">
    <property type="entry name" value="Ankyrin_rpt"/>
</dbReference>
<accession>A0A2I0XBJ0</accession>
<protein>
    <submittedName>
        <fullName evidence="2">Potassium channel KOR2</fullName>
    </submittedName>
</protein>
<dbReference type="AlphaFoldDB" id="A0A2I0XBJ0"/>
<evidence type="ECO:0000313" key="2">
    <source>
        <dbReference type="EMBL" id="PKU85272.1"/>
    </source>
</evidence>
<keyword evidence="1" id="KW-0040">ANK repeat</keyword>
<sequence>MALNADKFGNSPLFEAVRAGHDKVAKLLVQNGAILNLEDAEYHYMLQLQKGCTFWRVSCLNLELMCSPKIGK</sequence>
<dbReference type="Gene3D" id="1.25.40.20">
    <property type="entry name" value="Ankyrin repeat-containing domain"/>
    <property type="match status" value="1"/>
</dbReference>
<feature type="repeat" description="ANK" evidence="1">
    <location>
        <begin position="8"/>
        <end position="40"/>
    </location>
</feature>
<name>A0A2I0XBJ0_9ASPA</name>
<dbReference type="Pfam" id="PF00023">
    <property type="entry name" value="Ank"/>
    <property type="match status" value="1"/>
</dbReference>
<dbReference type="SUPFAM" id="SSF48403">
    <property type="entry name" value="Ankyrin repeat"/>
    <property type="match status" value="1"/>
</dbReference>